<dbReference type="InterPro" id="IPR004165">
    <property type="entry name" value="CoA_trans_fam_I"/>
</dbReference>
<evidence type="ECO:0000313" key="15">
    <source>
        <dbReference type="EMBL" id="ORA47386.1"/>
    </source>
</evidence>
<dbReference type="InterPro" id="IPR012792">
    <property type="entry name" value="3-oxoacid_CoA-transf_A"/>
</dbReference>
<evidence type="ECO:0000313" key="14">
    <source>
        <dbReference type="EMBL" id="MCV6991689.1"/>
    </source>
</evidence>
<dbReference type="AlphaFoldDB" id="A0AAW5SAP1"/>
<dbReference type="InterPro" id="IPR012791">
    <property type="entry name" value="3-oxoacid_CoA-transf_B"/>
</dbReference>
<dbReference type="PANTHER" id="PTHR13707">
    <property type="entry name" value="KETOACID-COENZYME A TRANSFERASE"/>
    <property type="match status" value="1"/>
</dbReference>
<dbReference type="PANTHER" id="PTHR13707:SF60">
    <property type="entry name" value="ACETATE COA-TRANSFERASE SUBUNIT ALPHA"/>
    <property type="match status" value="1"/>
</dbReference>
<evidence type="ECO:0000256" key="7">
    <source>
        <dbReference type="ARBA" id="ARBA00022946"/>
    </source>
</evidence>
<dbReference type="EMBL" id="JACKTG010000063">
    <property type="protein sequence ID" value="MCV6991689.1"/>
    <property type="molecule type" value="Genomic_DNA"/>
</dbReference>
<dbReference type="EMBL" id="MVHL01000029">
    <property type="protein sequence ID" value="ORA47386.1"/>
    <property type="molecule type" value="Genomic_DNA"/>
</dbReference>
<evidence type="ECO:0000256" key="13">
    <source>
        <dbReference type="PIRSR" id="PIRSR000858-1"/>
    </source>
</evidence>
<evidence type="ECO:0000256" key="8">
    <source>
        <dbReference type="ARBA" id="ARBA00065483"/>
    </source>
</evidence>
<evidence type="ECO:0000313" key="16">
    <source>
        <dbReference type="Proteomes" id="UP000192293"/>
    </source>
</evidence>
<organism evidence="14 17">
    <name type="scientific">Mycobacterium bouchedurhonense</name>
    <dbReference type="NCBI Taxonomy" id="701041"/>
    <lineage>
        <taxon>Bacteria</taxon>
        <taxon>Bacillati</taxon>
        <taxon>Actinomycetota</taxon>
        <taxon>Actinomycetes</taxon>
        <taxon>Mycobacteriales</taxon>
        <taxon>Mycobacteriaceae</taxon>
        <taxon>Mycobacterium</taxon>
        <taxon>Mycobacterium avium complex (MAC)</taxon>
    </lineage>
</organism>
<comment type="pathway">
    <text evidence="1">Ketone metabolism; succinyl-CoA degradation; acetoacetyl-CoA from succinyl-CoA: step 1/1.</text>
</comment>
<gene>
    <name evidence="15" type="ORF">BST19_17820</name>
    <name evidence="14" type="ORF">H7I91_20845</name>
</gene>
<evidence type="ECO:0000256" key="10">
    <source>
        <dbReference type="ARBA" id="ARBA00081138"/>
    </source>
</evidence>
<comment type="similarity">
    <text evidence="4 12">Belongs to the 3-oxoacid CoA-transferase family.</text>
</comment>
<dbReference type="InterPro" id="IPR004163">
    <property type="entry name" value="CoA_transf_BS"/>
</dbReference>
<dbReference type="InterPro" id="IPR014388">
    <property type="entry name" value="3-oxoacid_CoA-transferase"/>
</dbReference>
<reference evidence="15 16" key="1">
    <citation type="submission" date="2017-02" db="EMBL/GenBank/DDBJ databases">
        <title>The new phylogeny of genus Mycobacterium.</title>
        <authorList>
            <person name="Tortoli E."/>
            <person name="Trovato A."/>
            <person name="Cirillo D.M."/>
        </authorList>
    </citation>
    <scope>NUCLEOTIDE SEQUENCE [LARGE SCALE GENOMIC DNA]</scope>
    <source>
        <strain evidence="15 16">DSM 45439</strain>
    </source>
</reference>
<dbReference type="Pfam" id="PF01144">
    <property type="entry name" value="CoA_trans"/>
    <property type="match status" value="2"/>
</dbReference>
<dbReference type="InterPro" id="IPR004164">
    <property type="entry name" value="CoA_transf_AS"/>
</dbReference>
<evidence type="ECO:0000256" key="9">
    <source>
        <dbReference type="ARBA" id="ARBA00072796"/>
    </source>
</evidence>
<dbReference type="FunFam" id="3.40.1080.10:FF:000001">
    <property type="entry name" value="Succinyl-coa:3-ketoacid-coenzyme a transferase subunit b"/>
    <property type="match status" value="1"/>
</dbReference>
<comment type="subunit">
    <text evidence="8">Heterodimer of a subunit A and a subunit B.</text>
</comment>
<comment type="caution">
    <text evidence="14">The sequence shown here is derived from an EMBL/GenBank/DDBJ whole genome shotgun (WGS) entry which is preliminary data.</text>
</comment>
<dbReference type="PROSITE" id="PS01273">
    <property type="entry name" value="COA_TRANSF_1"/>
    <property type="match status" value="1"/>
</dbReference>
<sequence length="481" mass="51165">MSPRKPEANITSKVFSSAAEAVADIENGASLAVGGFGLCGIPSELINSLANRGVRDLEVFSNNCGVDDWGLGILLASKQIRRITASYVGENKEFARQYLSGELEVELIPQGTLAERLRAGGVGIPAFFTRAGVETLVCEGGVPWRHHPDGSVALASPPKETRVIDGRRYVLERAIVADYALVHAEIGDTQGNLFFGKSAMNFNPLAAMAGRVTIAEVERLVQPGELNPAHVHLPGVFIQRVVHIPTADKRIEKRTVRSASIPAAEPSAPAGWSRRQMAARAAAELRDGEYVNLGIGLPTLIPDYLPRGVEVVLHSENGILGTGPYPSDEDVDPDLINAGKETVTVNPGAAYFDSSLSFGMIRGSHIDTAILGGMQVSRAGDLANWMVPGKMVKGMGGAMDLVHGARRVIVVMEHTDRDGAAKIVERCTLPLTGKAVVNRIITNLGVFDVDPQEGLVVRELAPGVTVAQVRALTGTALVFND</sequence>
<reference evidence="14" key="2">
    <citation type="submission" date="2020-07" db="EMBL/GenBank/DDBJ databases">
        <authorList>
            <person name="Pettersson B.M.F."/>
            <person name="Behra P.R.K."/>
            <person name="Ramesh M."/>
            <person name="Das S."/>
            <person name="Dasgupta S."/>
            <person name="Kirsebom L.A."/>
        </authorList>
    </citation>
    <scope>NUCLEOTIDE SEQUENCE</scope>
    <source>
        <strain evidence="14">DSM 45439</strain>
    </source>
</reference>
<dbReference type="RefSeq" id="WP_167380284.1">
    <property type="nucleotide sequence ID" value="NZ_JACKTG010000063.1"/>
</dbReference>
<dbReference type="EC" id="2.8.3.5" evidence="5"/>
<evidence type="ECO:0000256" key="5">
    <source>
        <dbReference type="ARBA" id="ARBA00012490"/>
    </source>
</evidence>
<dbReference type="InterPro" id="IPR037171">
    <property type="entry name" value="NagB/RpiA_transferase-like"/>
</dbReference>
<dbReference type="GO" id="GO:0008260">
    <property type="term" value="F:succinyl-CoA:3-oxo-acid CoA-transferase activity"/>
    <property type="evidence" value="ECO:0007669"/>
    <property type="project" value="UniProtKB-EC"/>
</dbReference>
<protein>
    <recommendedName>
        <fullName evidence="9">Probable succinyl-CoA:3-ketoacid coenzyme A transferase subunit B</fullName>
        <ecNumber evidence="5">2.8.3.5</ecNumber>
    </recommendedName>
    <alternativeName>
        <fullName evidence="11">OXCT B</fullName>
    </alternativeName>
    <alternativeName>
        <fullName evidence="10">Succinyl-CoA:3-oxoacid CoA-transferase</fullName>
    </alternativeName>
</protein>
<evidence type="ECO:0000256" key="11">
    <source>
        <dbReference type="ARBA" id="ARBA00081146"/>
    </source>
</evidence>
<reference evidence="14" key="3">
    <citation type="journal article" date="2022" name="BMC Genomics">
        <title>Comparative genome analysis of mycobacteria focusing on tRNA and non-coding RNA.</title>
        <authorList>
            <person name="Behra P.R.K."/>
            <person name="Pettersson B.M.F."/>
            <person name="Ramesh M."/>
            <person name="Das S."/>
            <person name="Dasgupta S."/>
            <person name="Kirsebom L.A."/>
        </authorList>
    </citation>
    <scope>NUCLEOTIDE SEQUENCE</scope>
    <source>
        <strain evidence="14">DSM 45439</strain>
    </source>
</reference>
<dbReference type="NCBIfam" id="TIGR02429">
    <property type="entry name" value="pcaI_scoA_fam"/>
    <property type="match status" value="1"/>
</dbReference>
<dbReference type="NCBIfam" id="TIGR02428">
    <property type="entry name" value="pcaJ_scoB_fam"/>
    <property type="match status" value="1"/>
</dbReference>
<keyword evidence="16" id="KW-1185">Reference proteome</keyword>
<evidence type="ECO:0000256" key="2">
    <source>
        <dbReference type="ARBA" id="ARBA00005612"/>
    </source>
</evidence>
<dbReference type="Proteomes" id="UP001207588">
    <property type="component" value="Unassembled WGS sequence"/>
</dbReference>
<evidence type="ECO:0000256" key="1">
    <source>
        <dbReference type="ARBA" id="ARBA00004753"/>
    </source>
</evidence>
<dbReference type="PROSITE" id="PS01274">
    <property type="entry name" value="COA_TRANSF_2"/>
    <property type="match status" value="1"/>
</dbReference>
<dbReference type="Proteomes" id="UP000192293">
    <property type="component" value="Unassembled WGS sequence"/>
</dbReference>
<dbReference type="Gene3D" id="3.40.1080.10">
    <property type="entry name" value="Glutaconate Coenzyme A-transferase"/>
    <property type="match status" value="2"/>
</dbReference>
<dbReference type="SMART" id="SM00882">
    <property type="entry name" value="CoA_trans"/>
    <property type="match status" value="2"/>
</dbReference>
<evidence type="ECO:0000256" key="12">
    <source>
        <dbReference type="PIRNR" id="PIRNR000858"/>
    </source>
</evidence>
<dbReference type="PIRSF" id="PIRSF000858">
    <property type="entry name" value="SCOT-t"/>
    <property type="match status" value="1"/>
</dbReference>
<keyword evidence="7" id="KW-0809">Transit peptide</keyword>
<evidence type="ECO:0000313" key="17">
    <source>
        <dbReference type="Proteomes" id="UP001207588"/>
    </source>
</evidence>
<keyword evidence="6 12" id="KW-0808">Transferase</keyword>
<evidence type="ECO:0000256" key="3">
    <source>
        <dbReference type="ARBA" id="ARBA00007047"/>
    </source>
</evidence>
<feature type="active site" description="5-glutamyl coenzyme A thioester intermediate" evidence="13">
    <location>
        <position position="316"/>
    </location>
</feature>
<accession>A0AAW5SAP1</accession>
<evidence type="ECO:0000256" key="4">
    <source>
        <dbReference type="ARBA" id="ARBA00007154"/>
    </source>
</evidence>
<proteinExistence type="inferred from homology"/>
<evidence type="ECO:0000256" key="6">
    <source>
        <dbReference type="ARBA" id="ARBA00022679"/>
    </source>
</evidence>
<dbReference type="SUPFAM" id="SSF100950">
    <property type="entry name" value="NagB/RpiA/CoA transferase-like"/>
    <property type="match status" value="2"/>
</dbReference>
<comment type="similarity">
    <text evidence="2">Belongs to the 3-oxoacid CoA-transferase subunit A family.</text>
</comment>
<name>A0AAW5SAP1_MYCBC</name>
<comment type="similarity">
    <text evidence="3">Belongs to the 3-oxoacid CoA-transferase subunit B family.</text>
</comment>
<dbReference type="GO" id="GO:0046952">
    <property type="term" value="P:ketone body catabolic process"/>
    <property type="evidence" value="ECO:0007669"/>
    <property type="project" value="InterPro"/>
</dbReference>